<keyword evidence="2" id="KW-1185">Reference proteome</keyword>
<proteinExistence type="predicted"/>
<sequence length="51" mass="6007">MEGLEKWTGGWKDGFGIGKMAGDWKTWKNRLETERMDRGLKDWKNGLEAYE</sequence>
<organism evidence="1 2">
    <name type="scientific">Petrolisthes cinctipes</name>
    <name type="common">Flat porcelain crab</name>
    <dbReference type="NCBI Taxonomy" id="88211"/>
    <lineage>
        <taxon>Eukaryota</taxon>
        <taxon>Metazoa</taxon>
        <taxon>Ecdysozoa</taxon>
        <taxon>Arthropoda</taxon>
        <taxon>Crustacea</taxon>
        <taxon>Multicrustacea</taxon>
        <taxon>Malacostraca</taxon>
        <taxon>Eumalacostraca</taxon>
        <taxon>Eucarida</taxon>
        <taxon>Decapoda</taxon>
        <taxon>Pleocyemata</taxon>
        <taxon>Anomura</taxon>
        <taxon>Galatheoidea</taxon>
        <taxon>Porcellanidae</taxon>
        <taxon>Petrolisthes</taxon>
    </lineage>
</organism>
<feature type="non-terminal residue" evidence="1">
    <location>
        <position position="51"/>
    </location>
</feature>
<reference evidence="1" key="1">
    <citation type="submission" date="2023-10" db="EMBL/GenBank/DDBJ databases">
        <title>Genome assemblies of two species of porcelain crab, Petrolisthes cinctipes and Petrolisthes manimaculis (Anomura: Porcellanidae).</title>
        <authorList>
            <person name="Angst P."/>
        </authorList>
    </citation>
    <scope>NUCLEOTIDE SEQUENCE</scope>
    <source>
        <strain evidence="1">PB745_01</strain>
        <tissue evidence="1">Gill</tissue>
    </source>
</reference>
<protein>
    <submittedName>
        <fullName evidence="1">Uncharacterized protein</fullName>
    </submittedName>
</protein>
<comment type="caution">
    <text evidence="1">The sequence shown here is derived from an EMBL/GenBank/DDBJ whole genome shotgun (WGS) entry which is preliminary data.</text>
</comment>
<dbReference type="AlphaFoldDB" id="A0AAE1GFI6"/>
<dbReference type="EMBL" id="JAWQEG010000388">
    <property type="protein sequence ID" value="KAK3890809.1"/>
    <property type="molecule type" value="Genomic_DNA"/>
</dbReference>
<name>A0AAE1GFI6_PETCI</name>
<evidence type="ECO:0000313" key="2">
    <source>
        <dbReference type="Proteomes" id="UP001286313"/>
    </source>
</evidence>
<accession>A0AAE1GFI6</accession>
<evidence type="ECO:0000313" key="1">
    <source>
        <dbReference type="EMBL" id="KAK3890809.1"/>
    </source>
</evidence>
<gene>
    <name evidence="1" type="ORF">Pcinc_005254</name>
</gene>
<dbReference type="Proteomes" id="UP001286313">
    <property type="component" value="Unassembled WGS sequence"/>
</dbReference>